<sequence>MLRTFTLLVSLLFVSSLVAQMATPRGELYGNEWVTPGTTYLKIAVTEDGMYRLDPATLQAAGFALTAPAAGQYILHHFGQAVPLEIAADGLYFYGQQARGELDTYLFEQGQQQQLNPRYGMHTDTAVYYLSVAAAGTAAPRFTTGGGAAGAGPVSETIYRTAERVFSDHQSKFYRRDNSNTILFSHYELAEGYGSRKSGDLLSSNGTTETVTELDLPAVTSGTATLTLRYGLAFGDNHLQQISVNGQQLDERRNQDWSVQTQQYTFPAQASANVKIKGLAGDQDKANLAYIQISYPAATTLSDDQLYFTLPAGGATTLRFASLPAGTRLYELSSGTVYRPAGDEFILPAATSERRFQLMARAPAPAATSTVTLEETLPAADATYLILASRRLSGAGIDAVAAHRSSALGGSHHVHTVYVEDLYDSFGYGYGRHPQAMKNYVDAALAQAPGLRYLFIIGKGREYTSLRNAADLADAQETFFVPGYGLPASDNLISAPLGEVTPRLATGRLAAITPQEVAIYATKLRAVEQQIELAGQTIEDLDWMKQALFLGGGQSPSEQASIRYNLGTMEDIFEKSTFGGNVTSVFRTSSDPIETTRQEAIFERINAGTSIITFYGHSSSQGFDFNIDNPDNYNNKDKYPFMMSLGCYSGDAFTESRSISERFIFLPDGGAVTFAASKGIGFISALGVFGRSVFDHVGNEQYGQGIGDALKAVVSDYAGTSNYTMGLLLEQFSLSGDPAFRFHPRPGPDVVIDPSQTSVDPNVVPAQDTSFMVKLRTLNLGSKAADVPDSLLLHFRQQLPSGEVRDLTDYRMAVPYYDESVTVQLPNVGLEAVGVNRLLITVDADDQIAEAPAAAEANNELRVGDALGTPFTVIANTAKTAYPPPYAVVGPGVELIASSSDPLAPERQYRLQVAHDLSFRSPIADVNIVSPGGVIRYTPTFSLQDSTTYYWRISPDSTSTEDAGFIWSQSSFTYLTDQTEDRVSFALQDPGQLSSGTMKDLIVDTGDPIWRYGRNTNDVQLKNAVYRDRNLPALVWNGTRFNSPHPWRVRAGVQVLVIDSTNNSRWDISGDGSYNSVPGRADPWSFDTRTPEGREGLIRFLQEGIEPGRYVFVYSAQRGREIEYHSDAWLADSARVGRTIYGVLEDEGAEQVRLLQQLGSVPYTFAYVKGKGALAEAIASDQASSTEILVPVYENRSVGYYTSDRVGPSLEWRDMTIRFRNDHISAADSAYFYLYGETESGQRTLLERGPLMLGEQRTYSYDLSGYSAQAYPYLLASLELYDEVDRSVASVDEIYIDYIRPGDVAVSPSIAYSAPESLAQGELSKFTVGYENLSPTAMDSLLIALTVINEQNDVSELSQRQAPVDGRGSGIVTFNLPISEQDTRIRLQLTLNPNGDQPETFTFNNFLNTDLGVVSDRIAPDLKVYYDGHRIRDGELISAKPEILMQLRDESPFRRLDDSSAYFIQLTAPDGAKETIRMADSRVEFIAANPDGENMAEVYFRPELLQDGTYSLVVQASDRSKNASGKLAYQQSFEVVNAQLITNVLTYPNPFTSQTRFVYTLTGNAAPDVFRIQIMTVSGRVVRDIDLLAYEDISPGTHQTDFSWDGTDEYGDLLANGVYLYRVITSDGEGDALEAYDNGTDQYFRNGIGKVVILR</sequence>
<dbReference type="Pfam" id="PF01364">
    <property type="entry name" value="Peptidase_C25"/>
    <property type="match status" value="1"/>
</dbReference>
<dbReference type="InterPro" id="IPR013783">
    <property type="entry name" value="Ig-like_fold"/>
</dbReference>
<dbReference type="Proteomes" id="UP000837803">
    <property type="component" value="Unassembled WGS sequence"/>
</dbReference>
<dbReference type="RefSeq" id="WP_238752178.1">
    <property type="nucleotide sequence ID" value="NZ_CAKLPZ010000005.1"/>
</dbReference>
<dbReference type="Gene3D" id="2.60.40.4070">
    <property type="match status" value="1"/>
</dbReference>
<evidence type="ECO:0000256" key="1">
    <source>
        <dbReference type="SAM" id="SignalP"/>
    </source>
</evidence>
<evidence type="ECO:0000313" key="4">
    <source>
        <dbReference type="Proteomes" id="UP000837803"/>
    </source>
</evidence>
<dbReference type="Gene3D" id="3.40.50.1460">
    <property type="match status" value="1"/>
</dbReference>
<comment type="caution">
    <text evidence="3">The sequence shown here is derived from an EMBL/GenBank/DDBJ whole genome shotgun (WGS) entry which is preliminary data.</text>
</comment>
<dbReference type="InterPro" id="IPR029030">
    <property type="entry name" value="Caspase-like_dom_sf"/>
</dbReference>
<dbReference type="Gene3D" id="2.60.40.10">
    <property type="entry name" value="Immunoglobulins"/>
    <property type="match status" value="1"/>
</dbReference>
<dbReference type="InterPro" id="IPR001769">
    <property type="entry name" value="Gingipain"/>
</dbReference>
<feature type="domain" description="Gingipain" evidence="2">
    <location>
        <begin position="384"/>
        <end position="741"/>
    </location>
</feature>
<gene>
    <name evidence="3" type="ORF">LEM8419_03221</name>
</gene>
<accession>A0ABM9B561</accession>
<evidence type="ECO:0000313" key="3">
    <source>
        <dbReference type="EMBL" id="CAH1002306.1"/>
    </source>
</evidence>
<reference evidence="3" key="1">
    <citation type="submission" date="2021-12" db="EMBL/GenBank/DDBJ databases">
        <authorList>
            <person name="Rodrigo-Torres L."/>
            <person name="Arahal R. D."/>
            <person name="Lucena T."/>
        </authorList>
    </citation>
    <scope>NUCLEOTIDE SEQUENCE</scope>
    <source>
        <strain evidence="3">CECT 8419</strain>
    </source>
</reference>
<keyword evidence="1" id="KW-0732">Signal</keyword>
<organism evidence="3 4">
    <name type="scientific">Neolewinella maritima</name>
    <dbReference type="NCBI Taxonomy" id="1383882"/>
    <lineage>
        <taxon>Bacteria</taxon>
        <taxon>Pseudomonadati</taxon>
        <taxon>Bacteroidota</taxon>
        <taxon>Saprospiria</taxon>
        <taxon>Saprospirales</taxon>
        <taxon>Lewinellaceae</taxon>
        <taxon>Neolewinella</taxon>
    </lineage>
</organism>
<evidence type="ECO:0000259" key="2">
    <source>
        <dbReference type="Pfam" id="PF01364"/>
    </source>
</evidence>
<feature type="signal peptide" evidence="1">
    <location>
        <begin position="1"/>
        <end position="21"/>
    </location>
</feature>
<dbReference type="SUPFAM" id="SSF52129">
    <property type="entry name" value="Caspase-like"/>
    <property type="match status" value="1"/>
</dbReference>
<proteinExistence type="predicted"/>
<keyword evidence="4" id="KW-1185">Reference proteome</keyword>
<name>A0ABM9B561_9BACT</name>
<protein>
    <recommendedName>
        <fullName evidence="2">Gingipain domain-containing protein</fullName>
    </recommendedName>
</protein>
<dbReference type="EMBL" id="CAKLPZ010000005">
    <property type="protein sequence ID" value="CAH1002306.1"/>
    <property type="molecule type" value="Genomic_DNA"/>
</dbReference>
<feature type="chain" id="PRO_5045751559" description="Gingipain domain-containing protein" evidence="1">
    <location>
        <begin position="22"/>
        <end position="1655"/>
    </location>
</feature>